<feature type="domain" description="Transposase putative helix-turn-helix" evidence="1">
    <location>
        <begin position="1"/>
        <end position="40"/>
    </location>
</feature>
<gene>
    <name evidence="2" type="ORF">PA7_40970</name>
</gene>
<proteinExistence type="predicted"/>
<protein>
    <recommendedName>
        <fullName evidence="1">Transposase putative helix-turn-helix domain-containing protein</fullName>
    </recommendedName>
</protein>
<sequence length="162" mass="18649">MRTAYKVRACPDPEQAALLGRTFGCVRLVWNKTLAARQERCTIEQRPTPYRETDAALVAWKRTDALAFLSEVSSAPLQQTLRHQHNAFQNFFAGRGRYPRFKSRHGRQSAHFTRSAFRIKADGLWLAKASAPLRVAWSWPDLDMTRLHPTMVVVSREPDGRW</sequence>
<dbReference type="Pfam" id="PF12323">
    <property type="entry name" value="HTH_OrfB_IS605"/>
    <property type="match status" value="1"/>
</dbReference>
<reference evidence="2 3" key="1">
    <citation type="submission" date="2019-07" db="EMBL/GenBank/DDBJ databases">
        <title>Whole genome shotgun sequence of Pseudonocardia asaccharolytica NBRC 16224.</title>
        <authorList>
            <person name="Hosoyama A."/>
            <person name="Uohara A."/>
            <person name="Ohji S."/>
            <person name="Ichikawa N."/>
        </authorList>
    </citation>
    <scope>NUCLEOTIDE SEQUENCE [LARGE SCALE GENOMIC DNA]</scope>
    <source>
        <strain evidence="2 3">NBRC 16224</strain>
    </source>
</reference>
<dbReference type="InterPro" id="IPR021027">
    <property type="entry name" value="Transposase_put_HTH"/>
</dbReference>
<accession>A0A511D648</accession>
<evidence type="ECO:0000313" key="2">
    <source>
        <dbReference type="EMBL" id="GEL20260.1"/>
    </source>
</evidence>
<evidence type="ECO:0000259" key="1">
    <source>
        <dbReference type="Pfam" id="PF12323"/>
    </source>
</evidence>
<evidence type="ECO:0000313" key="3">
    <source>
        <dbReference type="Proteomes" id="UP000321328"/>
    </source>
</evidence>
<dbReference type="AlphaFoldDB" id="A0A511D648"/>
<dbReference type="RefSeq" id="WP_211224047.1">
    <property type="nucleotide sequence ID" value="NZ_AUII01000043.1"/>
</dbReference>
<organism evidence="2 3">
    <name type="scientific">Pseudonocardia asaccharolytica DSM 44247 = NBRC 16224</name>
    <dbReference type="NCBI Taxonomy" id="1123024"/>
    <lineage>
        <taxon>Bacteria</taxon>
        <taxon>Bacillati</taxon>
        <taxon>Actinomycetota</taxon>
        <taxon>Actinomycetes</taxon>
        <taxon>Pseudonocardiales</taxon>
        <taxon>Pseudonocardiaceae</taxon>
        <taxon>Pseudonocardia</taxon>
    </lineage>
</organism>
<comment type="caution">
    <text evidence="2">The sequence shown here is derived from an EMBL/GenBank/DDBJ whole genome shotgun (WGS) entry which is preliminary data.</text>
</comment>
<dbReference type="STRING" id="1123024.GCA_000423625_04745"/>
<dbReference type="Proteomes" id="UP000321328">
    <property type="component" value="Unassembled WGS sequence"/>
</dbReference>
<keyword evidence="3" id="KW-1185">Reference proteome</keyword>
<name>A0A511D648_9PSEU</name>
<dbReference type="EMBL" id="BJVI01000063">
    <property type="protein sequence ID" value="GEL20260.1"/>
    <property type="molecule type" value="Genomic_DNA"/>
</dbReference>